<keyword evidence="3" id="KW-1185">Reference proteome</keyword>
<feature type="transmembrane region" description="Helical" evidence="1">
    <location>
        <begin position="30"/>
        <end position="49"/>
    </location>
</feature>
<protein>
    <submittedName>
        <fullName evidence="2">Uncharacterized protein</fullName>
    </submittedName>
</protein>
<dbReference type="Proteomes" id="UP000824988">
    <property type="component" value="Chromosome"/>
</dbReference>
<evidence type="ECO:0000256" key="1">
    <source>
        <dbReference type="SAM" id="Phobius"/>
    </source>
</evidence>
<reference evidence="2" key="1">
    <citation type="submission" date="2019-06" db="EMBL/GenBank/DDBJ databases">
        <title>Complete genome sequence of Methylogaea oryzae strain JCM16910.</title>
        <authorList>
            <person name="Asakawa S."/>
        </authorList>
    </citation>
    <scope>NUCLEOTIDE SEQUENCE</scope>
    <source>
        <strain evidence="2">E10</strain>
    </source>
</reference>
<sequence length="166" mass="18112">MITRKRVGCGESANPNDWRSADMFGFLPSISKAVVFLAIFCILGGIGYAKEIKTGGGHAVTWSNLAAVVKGEHLRAILAAYDDFSKEVNQAKAAKEEKESGADSFPAYSARLESYDIAVKEGSEGYTVVFQLRHSDRFQIIAGNGGQVRYIIDPTTFQVITIDKQK</sequence>
<dbReference type="EMBL" id="AP019782">
    <property type="protein sequence ID" value="BBL71817.1"/>
    <property type="molecule type" value="Genomic_DNA"/>
</dbReference>
<proteinExistence type="predicted"/>
<organism evidence="2 3">
    <name type="scientific">Methylogaea oryzae</name>
    <dbReference type="NCBI Taxonomy" id="1295382"/>
    <lineage>
        <taxon>Bacteria</taxon>
        <taxon>Pseudomonadati</taxon>
        <taxon>Pseudomonadota</taxon>
        <taxon>Gammaproteobacteria</taxon>
        <taxon>Methylococcales</taxon>
        <taxon>Methylococcaceae</taxon>
        <taxon>Methylogaea</taxon>
    </lineage>
</organism>
<dbReference type="KEGG" id="moz:MoryE10_24230"/>
<name>A0A8D4VSL9_9GAMM</name>
<evidence type="ECO:0000313" key="2">
    <source>
        <dbReference type="EMBL" id="BBL71817.1"/>
    </source>
</evidence>
<evidence type="ECO:0000313" key="3">
    <source>
        <dbReference type="Proteomes" id="UP000824988"/>
    </source>
</evidence>
<gene>
    <name evidence="2" type="ORF">MoryE10_24230</name>
</gene>
<dbReference type="AlphaFoldDB" id="A0A8D4VSL9"/>
<keyword evidence="1" id="KW-0472">Membrane</keyword>
<keyword evidence="1" id="KW-1133">Transmembrane helix</keyword>
<dbReference type="RefSeq" id="WP_156302307.1">
    <property type="nucleotide sequence ID" value="NZ_AP019782.1"/>
</dbReference>
<keyword evidence="1" id="KW-0812">Transmembrane</keyword>
<accession>A0A8D4VSL9</accession>